<evidence type="ECO:0000256" key="3">
    <source>
        <dbReference type="ARBA" id="ARBA00023187"/>
    </source>
</evidence>
<dbReference type="Proteomes" id="UP001634393">
    <property type="component" value="Unassembled WGS sequence"/>
</dbReference>
<dbReference type="SMART" id="SM00360">
    <property type="entry name" value="RRM"/>
    <property type="match status" value="2"/>
</dbReference>
<organism evidence="7 8">
    <name type="scientific">Penstemon smallii</name>
    <dbReference type="NCBI Taxonomy" id="265156"/>
    <lineage>
        <taxon>Eukaryota</taxon>
        <taxon>Viridiplantae</taxon>
        <taxon>Streptophyta</taxon>
        <taxon>Embryophyta</taxon>
        <taxon>Tracheophyta</taxon>
        <taxon>Spermatophyta</taxon>
        <taxon>Magnoliopsida</taxon>
        <taxon>eudicotyledons</taxon>
        <taxon>Gunneridae</taxon>
        <taxon>Pentapetalae</taxon>
        <taxon>asterids</taxon>
        <taxon>lamiids</taxon>
        <taxon>Lamiales</taxon>
        <taxon>Plantaginaceae</taxon>
        <taxon>Cheloneae</taxon>
        <taxon>Penstemon</taxon>
    </lineage>
</organism>
<name>A0ABD3SUX9_9LAMI</name>
<feature type="compositionally biased region" description="Basic residues" evidence="5">
    <location>
        <begin position="285"/>
        <end position="304"/>
    </location>
</feature>
<proteinExistence type="predicted"/>
<feature type="region of interest" description="Disordered" evidence="5">
    <location>
        <begin position="68"/>
        <end position="464"/>
    </location>
</feature>
<dbReference type="GO" id="GO:0008380">
    <property type="term" value="P:RNA splicing"/>
    <property type="evidence" value="ECO:0007669"/>
    <property type="project" value="UniProtKB-KW"/>
</dbReference>
<protein>
    <recommendedName>
        <fullName evidence="6">RRM domain-containing protein</fullName>
    </recommendedName>
</protein>
<dbReference type="SUPFAM" id="SSF54928">
    <property type="entry name" value="RNA-binding domain, RBD"/>
    <property type="match status" value="3"/>
</dbReference>
<feature type="compositionally biased region" description="Basic and acidic residues" evidence="5">
    <location>
        <begin position="1"/>
        <end position="12"/>
    </location>
</feature>
<dbReference type="FunFam" id="3.30.70.330:FF:000879">
    <property type="entry name" value="Splicing factor U2af large subunit A"/>
    <property type="match status" value="1"/>
</dbReference>
<feature type="domain" description="RRM" evidence="6">
    <location>
        <begin position="532"/>
        <end position="615"/>
    </location>
</feature>
<evidence type="ECO:0000256" key="1">
    <source>
        <dbReference type="ARBA" id="ARBA00022664"/>
    </source>
</evidence>
<dbReference type="GO" id="GO:0006397">
    <property type="term" value="P:mRNA processing"/>
    <property type="evidence" value="ECO:0007669"/>
    <property type="project" value="UniProtKB-KW"/>
</dbReference>
<evidence type="ECO:0000256" key="4">
    <source>
        <dbReference type="PROSITE-ProRule" id="PRU00176"/>
    </source>
</evidence>
<keyword evidence="3" id="KW-0508">mRNA splicing</keyword>
<accession>A0ABD3SUX9</accession>
<feature type="compositionally biased region" description="Basic and acidic residues" evidence="5">
    <location>
        <begin position="167"/>
        <end position="203"/>
    </location>
</feature>
<dbReference type="Gene3D" id="3.30.70.330">
    <property type="match status" value="4"/>
</dbReference>
<feature type="domain" description="RRM" evidence="6">
    <location>
        <begin position="643"/>
        <end position="719"/>
    </location>
</feature>
<sequence>MKNSRPRKEESGKASQVDCMGSTSARTRPFSYDEIMLRRKNRADAAKQIADGSGLPDIASAMDNIEKVLHSPKSRRKRNEDSATMDTRHTANDSQKVCSTRKKDINVSSKNNKLVQDNDKGFRPDAKSKGTLEPNLSSNKVTGGKTERRHHSDRIKDGLSIDNSDNGSDKRRARDLVKKDKVSERGRGKSDIDGKQLDDDRHEYKKRKTDKIMGSDTENESNKKNMKDVMRTEKLSDRGGEKSEKENKHKFHNEEYKTRGRGSDKKHGSEKRLDYTQTYHEESRPKRRRSRSKEHERNRSRRSPSHSPKLHKDIFKDKNEHGELSSHSTKDRSGREHSEVDKKRIPSSGSNSNYRRSKEHERERSRRSPSHSPKLHKDTFNGKCEHGELSSHSTKDRSGKEHSEVDKKRLPSNGSNSHYRRNTVSSSGLGGYSPRKRKTDAAAKTPSPIRRSPEGNDSRDLQPIGKESIIPGLTLSNSHSSQNLSSIMKEIPSGTPVTPTIVKPAKISHQNLSSQMHVIEPVQLTQATRPMRRLYVENLPASASEKDFMECVNKVLRSSGFNHIQGTQPCISCIIHKEKGQALLEFLTPEDASAALSLDGIFFSGCYLKFRRPKDYAEVTTGLLDKSAAAVDSIIGVVEDSSHKIFVGGISQVISSKMLLEIARAFGPVKAYHFQHISDCNKRCAFLEFADHSVTSKACAGLNGMRLGGQVVTAVCANPDPVSVGNVGKSPFYGIPEHAKPLLEKPTPVLKLKNVLDPEGLLSLSELELEEILEDIKLECSRFGMVKSVNIAKPTHAISTLEVYEANNRNGPSKGCNLEFDNKGSITEQLGENINELGEFGRLQPPETLDISENNCHSTEDNKGCNNSAEDFIKDAICKSPSNDTDVSVKDPSGHVISEGSNLELVNQQNTSANKLENNDYSSSISAKNSDIENKPLVDEELKLDENNSEIEGATDLENDERKELDALMEDDRNDNSADSGDVFEPGSVFVEYKRAEAACMAAHCLHGRIFDGRVVTVGYVGNDLYHMKFRR</sequence>
<comment type="caution">
    <text evidence="7">The sequence shown here is derived from an EMBL/GenBank/DDBJ whole genome shotgun (WGS) entry which is preliminary data.</text>
</comment>
<dbReference type="EMBL" id="JBJXBP010000005">
    <property type="protein sequence ID" value="KAL3828270.1"/>
    <property type="molecule type" value="Genomic_DNA"/>
</dbReference>
<evidence type="ECO:0000313" key="7">
    <source>
        <dbReference type="EMBL" id="KAL3828270.1"/>
    </source>
</evidence>
<dbReference type="InterPro" id="IPR012677">
    <property type="entry name" value="Nucleotide-bd_a/b_plait_sf"/>
</dbReference>
<feature type="region of interest" description="Disordered" evidence="5">
    <location>
        <begin position="1"/>
        <end position="31"/>
    </location>
</feature>
<dbReference type="PROSITE" id="PS50102">
    <property type="entry name" value="RRM"/>
    <property type="match status" value="2"/>
</dbReference>
<feature type="region of interest" description="Disordered" evidence="5">
    <location>
        <begin position="880"/>
        <end position="902"/>
    </location>
</feature>
<feature type="compositionally biased region" description="Basic and acidic residues" evidence="5">
    <location>
        <begin position="116"/>
        <end position="130"/>
    </location>
</feature>
<keyword evidence="2 4" id="KW-0694">RNA-binding</keyword>
<gene>
    <name evidence="7" type="ORF">ACJIZ3_017072</name>
</gene>
<feature type="compositionally biased region" description="Basic and acidic residues" evidence="5">
    <location>
        <begin position="78"/>
        <end position="91"/>
    </location>
</feature>
<reference evidence="7 8" key="1">
    <citation type="submission" date="2024-12" db="EMBL/GenBank/DDBJ databases">
        <title>The unique morphological basis and parallel evolutionary history of personate flowers in Penstemon.</title>
        <authorList>
            <person name="Depatie T.H."/>
            <person name="Wessinger C.A."/>
        </authorList>
    </citation>
    <scope>NUCLEOTIDE SEQUENCE [LARGE SCALE GENOMIC DNA]</scope>
    <source>
        <strain evidence="7">WTNN_2</strain>
        <tissue evidence="7">Leaf</tissue>
    </source>
</reference>
<keyword evidence="8" id="KW-1185">Reference proteome</keyword>
<keyword evidence="1" id="KW-0507">mRNA processing</keyword>
<dbReference type="Pfam" id="PF00076">
    <property type="entry name" value="RRM_1"/>
    <property type="match status" value="1"/>
</dbReference>
<feature type="compositionally biased region" description="Basic and acidic residues" evidence="5">
    <location>
        <begin position="375"/>
        <end position="409"/>
    </location>
</feature>
<evidence type="ECO:0000256" key="5">
    <source>
        <dbReference type="SAM" id="MobiDB-lite"/>
    </source>
</evidence>
<evidence type="ECO:0000256" key="2">
    <source>
        <dbReference type="ARBA" id="ARBA00022884"/>
    </source>
</evidence>
<evidence type="ECO:0000259" key="6">
    <source>
        <dbReference type="PROSITE" id="PS50102"/>
    </source>
</evidence>
<feature type="compositionally biased region" description="Basic and acidic residues" evidence="5">
    <location>
        <begin position="310"/>
        <end position="344"/>
    </location>
</feature>
<feature type="compositionally biased region" description="Polar residues" evidence="5">
    <location>
        <begin position="106"/>
        <end position="115"/>
    </location>
</feature>
<feature type="compositionally biased region" description="Basic and acidic residues" evidence="5">
    <location>
        <begin position="451"/>
        <end position="460"/>
    </location>
</feature>
<feature type="compositionally biased region" description="Polar residues" evidence="5">
    <location>
        <begin position="412"/>
        <end position="427"/>
    </location>
</feature>
<dbReference type="InterPro" id="IPR035979">
    <property type="entry name" value="RBD_domain_sf"/>
</dbReference>
<dbReference type="PANTHER" id="PTHR23139">
    <property type="entry name" value="RNA-BINDING PROTEIN"/>
    <property type="match status" value="1"/>
</dbReference>
<feature type="compositionally biased region" description="Basic and acidic residues" evidence="5">
    <location>
        <begin position="220"/>
        <end position="284"/>
    </location>
</feature>
<evidence type="ECO:0000313" key="8">
    <source>
        <dbReference type="Proteomes" id="UP001634393"/>
    </source>
</evidence>
<dbReference type="InterPro" id="IPR000504">
    <property type="entry name" value="RRM_dom"/>
</dbReference>
<dbReference type="AlphaFoldDB" id="A0ABD3SUX9"/>
<dbReference type="GO" id="GO:0003723">
    <property type="term" value="F:RNA binding"/>
    <property type="evidence" value="ECO:0007669"/>
    <property type="project" value="UniProtKB-UniRule"/>
</dbReference>
<feature type="compositionally biased region" description="Basic and acidic residues" evidence="5">
    <location>
        <begin position="356"/>
        <end position="366"/>
    </location>
</feature>